<accession>A0A813LRA7</accession>
<dbReference type="Pfam" id="PF13812">
    <property type="entry name" value="PPR_3"/>
    <property type="match status" value="1"/>
</dbReference>
<evidence type="ECO:0000256" key="2">
    <source>
        <dbReference type="PROSITE-ProRule" id="PRU00708"/>
    </source>
</evidence>
<dbReference type="AlphaFoldDB" id="A0A813LRA7"/>
<sequence length="160" mass="17644">MINVFAMSKQPEKAMQSFRSIPADMLSMASLGNQQTSFLTLMTSYARAGDYARTRELFVQKAIQGIKANNAHFNALLAACAKDGFAEIAQSTFDLMKDYSLTPNTDNWTILMTCHRNNLQRCREILQDAACRLPSEWDDLPGAAQSPCAGQGWQGRQGAG</sequence>
<dbReference type="Proteomes" id="UP000626109">
    <property type="component" value="Unassembled WGS sequence"/>
</dbReference>
<evidence type="ECO:0000313" key="3">
    <source>
        <dbReference type="EMBL" id="CAE8732952.1"/>
    </source>
</evidence>
<protein>
    <recommendedName>
        <fullName evidence="5">Pentacotripeptide-repeat region of PRORP domain-containing protein</fullName>
    </recommendedName>
</protein>
<dbReference type="Gene3D" id="1.25.40.10">
    <property type="entry name" value="Tetratricopeptide repeat domain"/>
    <property type="match status" value="1"/>
</dbReference>
<dbReference type="PANTHER" id="PTHR47447:SF17">
    <property type="entry name" value="OS12G0638900 PROTEIN"/>
    <property type="match status" value="1"/>
</dbReference>
<evidence type="ECO:0000313" key="4">
    <source>
        <dbReference type="Proteomes" id="UP000626109"/>
    </source>
</evidence>
<dbReference type="PANTHER" id="PTHR47447">
    <property type="entry name" value="OS03G0856100 PROTEIN"/>
    <property type="match status" value="1"/>
</dbReference>
<dbReference type="InterPro" id="IPR002885">
    <property type="entry name" value="PPR_rpt"/>
</dbReference>
<feature type="repeat" description="PPR" evidence="2">
    <location>
        <begin position="69"/>
        <end position="103"/>
    </location>
</feature>
<dbReference type="InterPro" id="IPR011990">
    <property type="entry name" value="TPR-like_helical_dom_sf"/>
</dbReference>
<comment type="caution">
    <text evidence="3">The sequence shown here is derived from an EMBL/GenBank/DDBJ whole genome shotgun (WGS) entry which is preliminary data.</text>
</comment>
<evidence type="ECO:0008006" key="5">
    <source>
        <dbReference type="Google" id="ProtNLM"/>
    </source>
</evidence>
<evidence type="ECO:0000256" key="1">
    <source>
        <dbReference type="ARBA" id="ARBA00022737"/>
    </source>
</evidence>
<dbReference type="PROSITE" id="PS51375">
    <property type="entry name" value="PPR"/>
    <property type="match status" value="1"/>
</dbReference>
<name>A0A813LRA7_POLGL</name>
<proteinExistence type="predicted"/>
<gene>
    <name evidence="3" type="ORF">PGLA2088_LOCUS46618</name>
</gene>
<organism evidence="3 4">
    <name type="scientific">Polarella glacialis</name>
    <name type="common">Dinoflagellate</name>
    <dbReference type="NCBI Taxonomy" id="89957"/>
    <lineage>
        <taxon>Eukaryota</taxon>
        <taxon>Sar</taxon>
        <taxon>Alveolata</taxon>
        <taxon>Dinophyceae</taxon>
        <taxon>Suessiales</taxon>
        <taxon>Suessiaceae</taxon>
        <taxon>Polarella</taxon>
    </lineage>
</organism>
<keyword evidence="1" id="KW-0677">Repeat</keyword>
<reference evidence="3" key="1">
    <citation type="submission" date="2021-02" db="EMBL/GenBank/DDBJ databases">
        <authorList>
            <person name="Dougan E. K."/>
            <person name="Rhodes N."/>
            <person name="Thang M."/>
            <person name="Chan C."/>
        </authorList>
    </citation>
    <scope>NUCLEOTIDE SEQUENCE</scope>
</reference>
<dbReference type="EMBL" id="CAJNNW010036251">
    <property type="protein sequence ID" value="CAE8732952.1"/>
    <property type="molecule type" value="Genomic_DNA"/>
</dbReference>